<dbReference type="GO" id="GO:0020037">
    <property type="term" value="F:heme binding"/>
    <property type="evidence" value="ECO:0007669"/>
    <property type="project" value="InterPro"/>
</dbReference>
<evidence type="ECO:0000256" key="1">
    <source>
        <dbReference type="ARBA" id="ARBA00022723"/>
    </source>
</evidence>
<dbReference type="GO" id="GO:0046872">
    <property type="term" value="F:metal ion binding"/>
    <property type="evidence" value="ECO:0007669"/>
    <property type="project" value="UniProtKB-KW"/>
</dbReference>
<gene>
    <name evidence="6" type="ORF">V144x_45540</name>
</gene>
<feature type="signal peptide" evidence="4">
    <location>
        <begin position="1"/>
        <end position="22"/>
    </location>
</feature>
<keyword evidence="2 3" id="KW-0408">Iron</keyword>
<dbReference type="SUPFAM" id="SSF48239">
    <property type="entry name" value="Terpenoid cyclases/Protein prenyltransferases"/>
    <property type="match status" value="1"/>
</dbReference>
<dbReference type="EMBL" id="CP037920">
    <property type="protein sequence ID" value="QDT99044.1"/>
    <property type="molecule type" value="Genomic_DNA"/>
</dbReference>
<sequence precursor="true">MSNFKIVSFAVLTLVSSSLTMAQTPEKSKKLQYHYENIAIPQASADEPIRQEFSLELAERYLEQGALAWTKQRKCVSCHTNGLYLFSRPALSGELGPPSSESRNFFVKELRKLKTMDREKLLKGIRPTQVAYIAAGLAEWDRHVSKALSPQTDEALRFMLSLQAKDGSWGNADCWPPFESSNFQGATVAARALSSAPGWLDGLKDETLQSGVERLKAYLQNTEPAHDYGRLIFLWTAARYPDLISDEKKQALIEIVMQHQRPDGGWSIRTFAAPEAWGRGNRAKKLREEAEFDKTANAWKNPASDGHQTGLAILVLRENGVPANDPRIQKGIKWLLKNQRESGRWWTRSLNTDRWHFITYSGTFYPLQALKQCNVLPTLKQTTAR</sequence>
<keyword evidence="4" id="KW-0732">Signal</keyword>
<evidence type="ECO:0000256" key="3">
    <source>
        <dbReference type="PROSITE-ProRule" id="PRU00433"/>
    </source>
</evidence>
<dbReference type="InterPro" id="IPR009056">
    <property type="entry name" value="Cyt_c-like_dom"/>
</dbReference>
<dbReference type="Proteomes" id="UP000318704">
    <property type="component" value="Chromosome"/>
</dbReference>
<dbReference type="RefSeq" id="WP_144988200.1">
    <property type="nucleotide sequence ID" value="NZ_CP037920.1"/>
</dbReference>
<protein>
    <submittedName>
        <fullName evidence="6">Prenyltransferase and squalene oxidase repeat protein</fullName>
    </submittedName>
</protein>
<dbReference type="KEGG" id="gaw:V144x_45540"/>
<dbReference type="PROSITE" id="PS51007">
    <property type="entry name" value="CYTC"/>
    <property type="match status" value="1"/>
</dbReference>
<evidence type="ECO:0000313" key="7">
    <source>
        <dbReference type="Proteomes" id="UP000318704"/>
    </source>
</evidence>
<feature type="domain" description="Cytochrome c" evidence="5">
    <location>
        <begin position="60"/>
        <end position="223"/>
    </location>
</feature>
<dbReference type="GO" id="GO:0016740">
    <property type="term" value="F:transferase activity"/>
    <property type="evidence" value="ECO:0007669"/>
    <property type="project" value="UniProtKB-KW"/>
</dbReference>
<proteinExistence type="predicted"/>
<dbReference type="InterPro" id="IPR008930">
    <property type="entry name" value="Terpenoid_cyclase/PrenylTrfase"/>
</dbReference>
<evidence type="ECO:0000259" key="5">
    <source>
        <dbReference type="PROSITE" id="PS51007"/>
    </source>
</evidence>
<evidence type="ECO:0000313" key="6">
    <source>
        <dbReference type="EMBL" id="QDT99044.1"/>
    </source>
</evidence>
<keyword evidence="3" id="KW-0349">Heme</keyword>
<evidence type="ECO:0000256" key="2">
    <source>
        <dbReference type="ARBA" id="ARBA00023004"/>
    </source>
</evidence>
<keyword evidence="1 3" id="KW-0479">Metal-binding</keyword>
<accession>A0A517W1B0</accession>
<name>A0A517W1B0_9PLAN</name>
<dbReference type="Gene3D" id="1.50.10.20">
    <property type="match status" value="1"/>
</dbReference>
<dbReference type="GO" id="GO:0009055">
    <property type="term" value="F:electron transfer activity"/>
    <property type="evidence" value="ECO:0007669"/>
    <property type="project" value="InterPro"/>
</dbReference>
<reference evidence="6 7" key="1">
    <citation type="submission" date="2019-03" db="EMBL/GenBank/DDBJ databases">
        <title>Deep-cultivation of Planctomycetes and their phenomic and genomic characterization uncovers novel biology.</title>
        <authorList>
            <person name="Wiegand S."/>
            <person name="Jogler M."/>
            <person name="Boedeker C."/>
            <person name="Pinto D."/>
            <person name="Vollmers J."/>
            <person name="Rivas-Marin E."/>
            <person name="Kohn T."/>
            <person name="Peeters S.H."/>
            <person name="Heuer A."/>
            <person name="Rast P."/>
            <person name="Oberbeckmann S."/>
            <person name="Bunk B."/>
            <person name="Jeske O."/>
            <person name="Meyerdierks A."/>
            <person name="Storesund J.E."/>
            <person name="Kallscheuer N."/>
            <person name="Luecker S."/>
            <person name="Lage O.M."/>
            <person name="Pohl T."/>
            <person name="Merkel B.J."/>
            <person name="Hornburger P."/>
            <person name="Mueller R.-W."/>
            <person name="Bruemmer F."/>
            <person name="Labrenz M."/>
            <person name="Spormann A.M."/>
            <person name="Op den Camp H."/>
            <person name="Overmann J."/>
            <person name="Amann R."/>
            <person name="Jetten M.S.M."/>
            <person name="Mascher T."/>
            <person name="Medema M.H."/>
            <person name="Devos D.P."/>
            <person name="Kaster A.-K."/>
            <person name="Ovreas L."/>
            <person name="Rohde M."/>
            <person name="Galperin M.Y."/>
            <person name="Jogler C."/>
        </authorList>
    </citation>
    <scope>NUCLEOTIDE SEQUENCE [LARGE SCALE GENOMIC DNA]</scope>
    <source>
        <strain evidence="6 7">V144</strain>
    </source>
</reference>
<feature type="chain" id="PRO_5021754864" evidence="4">
    <location>
        <begin position="23"/>
        <end position="385"/>
    </location>
</feature>
<organism evidence="6 7">
    <name type="scientific">Gimesia aquarii</name>
    <dbReference type="NCBI Taxonomy" id="2527964"/>
    <lineage>
        <taxon>Bacteria</taxon>
        <taxon>Pseudomonadati</taxon>
        <taxon>Planctomycetota</taxon>
        <taxon>Planctomycetia</taxon>
        <taxon>Planctomycetales</taxon>
        <taxon>Planctomycetaceae</taxon>
        <taxon>Gimesia</taxon>
    </lineage>
</organism>
<dbReference type="AlphaFoldDB" id="A0A517W1B0"/>
<keyword evidence="6" id="KW-0808">Transferase</keyword>
<evidence type="ECO:0000256" key="4">
    <source>
        <dbReference type="SAM" id="SignalP"/>
    </source>
</evidence>